<organism evidence="2 3">
    <name type="scientific">Akkermansia glycaniphila</name>
    <dbReference type="NCBI Taxonomy" id="1679444"/>
    <lineage>
        <taxon>Bacteria</taxon>
        <taxon>Pseudomonadati</taxon>
        <taxon>Verrucomicrobiota</taxon>
        <taxon>Verrucomicrobiia</taxon>
        <taxon>Verrucomicrobiales</taxon>
        <taxon>Akkermansiaceae</taxon>
        <taxon>Akkermansia</taxon>
    </lineage>
</organism>
<keyword evidence="3" id="KW-1185">Reference proteome</keyword>
<evidence type="ECO:0000313" key="2">
    <source>
        <dbReference type="EMBL" id="SEH72941.1"/>
    </source>
</evidence>
<dbReference type="AlphaFoldDB" id="A0A1C7PEP4"/>
<feature type="transmembrane region" description="Helical" evidence="1">
    <location>
        <begin position="6"/>
        <end position="23"/>
    </location>
</feature>
<reference evidence="3" key="1">
    <citation type="submission" date="2016-09" db="EMBL/GenBank/DDBJ databases">
        <authorList>
            <person name="Koehorst J."/>
        </authorList>
    </citation>
    <scope>NUCLEOTIDE SEQUENCE [LARGE SCALE GENOMIC DNA]</scope>
</reference>
<gene>
    <name evidence="2" type="ORF">PYTT_0285</name>
</gene>
<dbReference type="Proteomes" id="UP000176204">
    <property type="component" value="Chromosome I"/>
</dbReference>
<name>A0A1C7PEP4_9BACT</name>
<accession>A0A1C7PEP4</accession>
<evidence type="ECO:0000313" key="3">
    <source>
        <dbReference type="Proteomes" id="UP000176204"/>
    </source>
</evidence>
<evidence type="ECO:0000256" key="1">
    <source>
        <dbReference type="SAM" id="Phobius"/>
    </source>
</evidence>
<dbReference type="STRING" id="1679444.PYTT_0285"/>
<feature type="transmembrane region" description="Helical" evidence="1">
    <location>
        <begin position="44"/>
        <end position="66"/>
    </location>
</feature>
<protein>
    <submittedName>
        <fullName evidence="2">Uncharacterized protein</fullName>
    </submittedName>
</protein>
<proteinExistence type="predicted"/>
<feature type="transmembrane region" description="Helical" evidence="1">
    <location>
        <begin position="119"/>
        <end position="140"/>
    </location>
</feature>
<dbReference type="RefSeq" id="WP_067772666.1">
    <property type="nucleotide sequence ID" value="NZ_LIGX01000002.1"/>
</dbReference>
<keyword evidence="1" id="KW-0812">Transmembrane</keyword>
<sequence length="162" mass="18770">MFVLILLGLIEVFVLPLILYLLLKMPEPTWLDLEYEEPPAQMNWWRLLLAGLVAFLIGCVAVGWYELRMEYSLRDGSVPHWVWNRLVWRLVTSMGVAVVFVVWPAAAAMYRAYHGKVRVWCVLVPAVLLPFLHVATVFPARGADPWEKLQDQWTGRRLPAER</sequence>
<dbReference type="KEGG" id="agl:PYTT_0285"/>
<dbReference type="EMBL" id="LT629973">
    <property type="protein sequence ID" value="SEH72941.1"/>
    <property type="molecule type" value="Genomic_DNA"/>
</dbReference>
<feature type="transmembrane region" description="Helical" evidence="1">
    <location>
        <begin position="86"/>
        <end position="107"/>
    </location>
</feature>
<keyword evidence="1" id="KW-1133">Transmembrane helix</keyword>
<keyword evidence="1" id="KW-0472">Membrane</keyword>